<sequence>MTTTADRTTSAVDPIRAAAFQSGCPVVVVDDTAENGRTMLAFAAARATTSTVAFTIRHTSGFLTTALPAERCRILGLPPMVGRAPESGCSGSVFTVAVDAAHGIGTGISALDRAVTIGRLADDSYGHEDFVRPGHVLVVCLSEDGSSGYPYARELASFARVLGLAEAAAFADLVSPEDETRLATRSEAHRFADEHGLEIVSVQAISSFVDYCTGV</sequence>
<gene>
    <name evidence="1" type="ORF">OED52_02965</name>
</gene>
<evidence type="ECO:0000313" key="2">
    <source>
        <dbReference type="Proteomes" id="UP001156484"/>
    </source>
</evidence>
<proteinExistence type="predicted"/>
<evidence type="ECO:0000313" key="1">
    <source>
        <dbReference type="EMBL" id="UYP19545.1"/>
    </source>
</evidence>
<accession>A0ACD4DHH4</accession>
<dbReference type="EMBL" id="CP107551">
    <property type="protein sequence ID" value="UYP19545.1"/>
    <property type="molecule type" value="Genomic_DNA"/>
</dbReference>
<keyword evidence="2" id="KW-1185">Reference proteome</keyword>
<name>A0ACD4DHH4_9NOCA</name>
<reference evidence="1" key="1">
    <citation type="submission" date="2022-10" db="EMBL/GenBank/DDBJ databases">
        <title>Rhodococcus ferula Z13 complete genome.</title>
        <authorList>
            <person name="Long X."/>
            <person name="Zang M."/>
        </authorList>
    </citation>
    <scope>NUCLEOTIDE SEQUENCE</scope>
    <source>
        <strain evidence="1">Z13</strain>
    </source>
</reference>
<protein>
    <submittedName>
        <fullName evidence="1">3,4-dihydroxy-2-butanone-4-phosphate synthase</fullName>
    </submittedName>
</protein>
<organism evidence="1 2">
    <name type="scientific">Rhodococcus sacchari</name>
    <dbReference type="NCBI Taxonomy" id="2962047"/>
    <lineage>
        <taxon>Bacteria</taxon>
        <taxon>Bacillati</taxon>
        <taxon>Actinomycetota</taxon>
        <taxon>Actinomycetes</taxon>
        <taxon>Mycobacteriales</taxon>
        <taxon>Nocardiaceae</taxon>
        <taxon>Rhodococcus</taxon>
    </lineage>
</organism>
<dbReference type="Proteomes" id="UP001156484">
    <property type="component" value="Chromosome"/>
</dbReference>